<dbReference type="RefSeq" id="WP_243479818.1">
    <property type="nucleotide sequence ID" value="NZ_CP063982.1"/>
</dbReference>
<dbReference type="InterPro" id="IPR016169">
    <property type="entry name" value="FAD-bd_PCMH_sub2"/>
</dbReference>
<feature type="domain" description="FAD-binding PCMH-type" evidence="20">
    <location>
        <begin position="9"/>
        <end position="179"/>
    </location>
</feature>
<evidence type="ECO:0000256" key="16">
    <source>
        <dbReference type="ARBA" id="ARBA00023316"/>
    </source>
</evidence>
<organism evidence="21 22">
    <name type="scientific">Orrella daihaiensis</name>
    <dbReference type="NCBI Taxonomy" id="2782176"/>
    <lineage>
        <taxon>Bacteria</taxon>
        <taxon>Pseudomonadati</taxon>
        <taxon>Pseudomonadota</taxon>
        <taxon>Betaproteobacteria</taxon>
        <taxon>Burkholderiales</taxon>
        <taxon>Alcaligenaceae</taxon>
        <taxon>Orrella</taxon>
    </lineage>
</organism>
<keyword evidence="10 19" id="KW-0274">FAD</keyword>
<dbReference type="HAMAP" id="MF_00037">
    <property type="entry name" value="MurB"/>
    <property type="match status" value="1"/>
</dbReference>
<keyword evidence="14 19" id="KW-0560">Oxidoreductase</keyword>
<dbReference type="EMBL" id="CP063982">
    <property type="protein sequence ID" value="UOD51355.1"/>
    <property type="molecule type" value="Genomic_DNA"/>
</dbReference>
<gene>
    <name evidence="19 21" type="primary">murB</name>
    <name evidence="21" type="ORF">DHf2319_05845</name>
</gene>
<dbReference type="PANTHER" id="PTHR21071">
    <property type="entry name" value="UDP-N-ACETYLENOLPYRUVOYLGLUCOSAMINE REDUCTASE"/>
    <property type="match status" value="1"/>
</dbReference>
<comment type="cofactor">
    <cofactor evidence="1 19">
        <name>FAD</name>
        <dbReference type="ChEBI" id="CHEBI:57692"/>
    </cofactor>
</comment>
<dbReference type="PANTHER" id="PTHR21071:SF4">
    <property type="entry name" value="UDP-N-ACETYLENOLPYRUVOYLGLUCOSAMINE REDUCTASE"/>
    <property type="match status" value="1"/>
</dbReference>
<dbReference type="InterPro" id="IPR036318">
    <property type="entry name" value="FAD-bd_PCMH-like_sf"/>
</dbReference>
<dbReference type="InterPro" id="IPR036635">
    <property type="entry name" value="MurB_C_sf"/>
</dbReference>
<evidence type="ECO:0000256" key="19">
    <source>
        <dbReference type="HAMAP-Rule" id="MF_00037"/>
    </source>
</evidence>
<dbReference type="InterPro" id="IPR011601">
    <property type="entry name" value="MurB_C"/>
</dbReference>
<evidence type="ECO:0000259" key="20">
    <source>
        <dbReference type="PROSITE" id="PS51387"/>
    </source>
</evidence>
<keyword evidence="13 19" id="KW-0573">Peptidoglycan synthesis</keyword>
<protein>
    <recommendedName>
        <fullName evidence="6 19">UDP-N-acetylenolpyruvoylglucosamine reductase</fullName>
        <ecNumber evidence="5 19">1.3.1.98</ecNumber>
    </recommendedName>
    <alternativeName>
        <fullName evidence="17 19">UDP-N-acetylmuramate dehydrogenase</fullName>
    </alternativeName>
</protein>
<evidence type="ECO:0000256" key="8">
    <source>
        <dbReference type="ARBA" id="ARBA00022618"/>
    </source>
</evidence>
<evidence type="ECO:0000256" key="4">
    <source>
        <dbReference type="ARBA" id="ARBA00004752"/>
    </source>
</evidence>
<comment type="subcellular location">
    <subcellularLocation>
        <location evidence="3 19">Cytoplasm</location>
    </subcellularLocation>
</comment>
<dbReference type="EC" id="1.3.1.98" evidence="5 19"/>
<dbReference type="Pfam" id="PF02873">
    <property type="entry name" value="MurB_C"/>
    <property type="match status" value="1"/>
</dbReference>
<dbReference type="SUPFAM" id="SSF56194">
    <property type="entry name" value="Uridine diphospho-N-Acetylenolpyruvylglucosamine reductase, MurB, C-terminal domain"/>
    <property type="match status" value="1"/>
</dbReference>
<keyword evidence="15 19" id="KW-0131">Cell cycle</keyword>
<evidence type="ECO:0000256" key="14">
    <source>
        <dbReference type="ARBA" id="ARBA00023002"/>
    </source>
</evidence>
<proteinExistence type="inferred from homology"/>
<name>A0ABY4AQM6_9BURK</name>
<evidence type="ECO:0000256" key="7">
    <source>
        <dbReference type="ARBA" id="ARBA00022490"/>
    </source>
</evidence>
<feature type="active site" description="Proton donor" evidence="19">
    <location>
        <position position="228"/>
    </location>
</feature>
<evidence type="ECO:0000256" key="11">
    <source>
        <dbReference type="ARBA" id="ARBA00022857"/>
    </source>
</evidence>
<dbReference type="GO" id="GO:0008762">
    <property type="term" value="F:UDP-N-acetylmuramate dehydrogenase activity"/>
    <property type="evidence" value="ECO:0007669"/>
    <property type="project" value="UniProtKB-EC"/>
</dbReference>
<dbReference type="Proteomes" id="UP000831607">
    <property type="component" value="Chromosome"/>
</dbReference>
<evidence type="ECO:0000313" key="21">
    <source>
        <dbReference type="EMBL" id="UOD51355.1"/>
    </source>
</evidence>
<keyword evidence="7 19" id="KW-0963">Cytoplasm</keyword>
<evidence type="ECO:0000256" key="17">
    <source>
        <dbReference type="ARBA" id="ARBA00031026"/>
    </source>
</evidence>
<evidence type="ECO:0000256" key="13">
    <source>
        <dbReference type="ARBA" id="ARBA00022984"/>
    </source>
</evidence>
<evidence type="ECO:0000256" key="12">
    <source>
        <dbReference type="ARBA" id="ARBA00022960"/>
    </source>
</evidence>
<keyword evidence="16 19" id="KW-0961">Cell wall biogenesis/degradation</keyword>
<evidence type="ECO:0000256" key="6">
    <source>
        <dbReference type="ARBA" id="ARBA00015188"/>
    </source>
</evidence>
<reference evidence="21 22" key="1">
    <citation type="submission" date="2020-11" db="EMBL/GenBank/DDBJ databases">
        <title>Algicoccus daihaiensis sp.nov., isolated from Daihai Lake in Inner Mongolia.</title>
        <authorList>
            <person name="Kai J."/>
        </authorList>
    </citation>
    <scope>NUCLEOTIDE SEQUENCE [LARGE SCALE GENOMIC DNA]</scope>
    <source>
        <strain evidence="22">f23</strain>
    </source>
</reference>
<feature type="active site" evidence="19">
    <location>
        <position position="155"/>
    </location>
</feature>
<comment type="similarity">
    <text evidence="19">Belongs to the MurB family.</text>
</comment>
<keyword evidence="11 19" id="KW-0521">NADP</keyword>
<dbReference type="NCBIfam" id="TIGR00179">
    <property type="entry name" value="murB"/>
    <property type="match status" value="1"/>
</dbReference>
<feature type="active site" evidence="19">
    <location>
        <position position="324"/>
    </location>
</feature>
<evidence type="ECO:0000256" key="10">
    <source>
        <dbReference type="ARBA" id="ARBA00022827"/>
    </source>
</evidence>
<comment type="catalytic activity">
    <reaction evidence="18 19">
        <text>UDP-N-acetyl-alpha-D-muramate + NADP(+) = UDP-N-acetyl-3-O-(1-carboxyvinyl)-alpha-D-glucosamine + NADPH + H(+)</text>
        <dbReference type="Rhea" id="RHEA:12248"/>
        <dbReference type="ChEBI" id="CHEBI:15378"/>
        <dbReference type="ChEBI" id="CHEBI:57783"/>
        <dbReference type="ChEBI" id="CHEBI:58349"/>
        <dbReference type="ChEBI" id="CHEBI:68483"/>
        <dbReference type="ChEBI" id="CHEBI:70757"/>
        <dbReference type="EC" id="1.3.1.98"/>
    </reaction>
</comment>
<dbReference type="SUPFAM" id="SSF56176">
    <property type="entry name" value="FAD-binding/transporter-associated domain-like"/>
    <property type="match status" value="1"/>
</dbReference>
<accession>A0ABY4AQM6</accession>
<evidence type="ECO:0000256" key="3">
    <source>
        <dbReference type="ARBA" id="ARBA00004496"/>
    </source>
</evidence>
<keyword evidence="12 19" id="KW-0133">Cell shape</keyword>
<keyword evidence="8 19" id="KW-0132">Cell division</keyword>
<evidence type="ECO:0000256" key="9">
    <source>
        <dbReference type="ARBA" id="ARBA00022630"/>
    </source>
</evidence>
<sequence length="328" mass="36006">MTVPNTMALPCVAKQAIVYEDASQLDSLQALFDQCGSLSILGGASNVILPATLDRPVVLMRSRGIEQVGATDAHWLIDVAAGENWHEWVKTSLSKDWPGLENLAMIPGTVGAAPIQNIGAYGVELAHRVQGVQVWDFEGRCRRWLSVEQCQFGYRDSVFKTDAGKHWMVLTVRFALPKIWQPVLDYPDLWELTQRELGTVSAQEVFDRVVAVRQAKLPDPAVKPNVGSFFKNPVISQAQAKALVQRYPTLVSYPQPNASVKLAAGWLIDQCGFKGKRVGPMAVHDRQALVLVNEGGATADDVMQLASEVKAAVMQKFGVALEMEPSLW</sequence>
<evidence type="ECO:0000256" key="18">
    <source>
        <dbReference type="ARBA" id="ARBA00048914"/>
    </source>
</evidence>
<dbReference type="Gene3D" id="3.30.465.10">
    <property type="match status" value="1"/>
</dbReference>
<dbReference type="InterPro" id="IPR003170">
    <property type="entry name" value="MurB"/>
</dbReference>
<dbReference type="PROSITE" id="PS51387">
    <property type="entry name" value="FAD_PCMH"/>
    <property type="match status" value="1"/>
</dbReference>
<dbReference type="InterPro" id="IPR006094">
    <property type="entry name" value="Oxid_FAD_bind_N"/>
</dbReference>
<evidence type="ECO:0000313" key="22">
    <source>
        <dbReference type="Proteomes" id="UP000831607"/>
    </source>
</evidence>
<keyword evidence="9 19" id="KW-0285">Flavoprotein</keyword>
<dbReference type="InterPro" id="IPR016166">
    <property type="entry name" value="FAD-bd_PCMH"/>
</dbReference>
<dbReference type="Pfam" id="PF01565">
    <property type="entry name" value="FAD_binding_4"/>
    <property type="match status" value="1"/>
</dbReference>
<dbReference type="Gene3D" id="3.90.78.10">
    <property type="entry name" value="UDP-N-acetylenolpyruvoylglucosamine reductase, C-terminal domain"/>
    <property type="match status" value="1"/>
</dbReference>
<comment type="pathway">
    <text evidence="4 19">Cell wall biogenesis; peptidoglycan biosynthesis.</text>
</comment>
<evidence type="ECO:0000256" key="5">
    <source>
        <dbReference type="ARBA" id="ARBA00012518"/>
    </source>
</evidence>
<comment type="function">
    <text evidence="2 19">Cell wall formation.</text>
</comment>
<evidence type="ECO:0000256" key="15">
    <source>
        <dbReference type="ARBA" id="ARBA00023306"/>
    </source>
</evidence>
<evidence type="ECO:0000256" key="2">
    <source>
        <dbReference type="ARBA" id="ARBA00003921"/>
    </source>
</evidence>
<dbReference type="NCBIfam" id="NF000755">
    <property type="entry name" value="PRK00046.1"/>
    <property type="match status" value="1"/>
</dbReference>
<evidence type="ECO:0000256" key="1">
    <source>
        <dbReference type="ARBA" id="ARBA00001974"/>
    </source>
</evidence>
<keyword evidence="22" id="KW-1185">Reference proteome</keyword>